<accession>A0A1L9P939</accession>
<evidence type="ECO:0000313" key="4">
    <source>
        <dbReference type="EMBL" id="OJI98050.1"/>
    </source>
</evidence>
<feature type="domain" description="DH" evidence="3">
    <location>
        <begin position="324"/>
        <end position="517"/>
    </location>
</feature>
<organism evidence="4 5">
    <name type="scientific">Aspergillus versicolor CBS 583.65</name>
    <dbReference type="NCBI Taxonomy" id="1036611"/>
    <lineage>
        <taxon>Eukaryota</taxon>
        <taxon>Fungi</taxon>
        <taxon>Dikarya</taxon>
        <taxon>Ascomycota</taxon>
        <taxon>Pezizomycotina</taxon>
        <taxon>Eurotiomycetes</taxon>
        <taxon>Eurotiomycetidae</taxon>
        <taxon>Eurotiales</taxon>
        <taxon>Aspergillaceae</taxon>
        <taxon>Aspergillus</taxon>
        <taxon>Aspergillus subgen. Nidulantes</taxon>
    </lineage>
</organism>
<dbReference type="Gene3D" id="1.20.900.10">
    <property type="entry name" value="Dbl homology (DH) domain"/>
    <property type="match status" value="1"/>
</dbReference>
<dbReference type="SMART" id="SM00325">
    <property type="entry name" value="RhoGEF"/>
    <property type="match status" value="1"/>
</dbReference>
<dbReference type="PROSITE" id="PS50010">
    <property type="entry name" value="DH_2"/>
    <property type="match status" value="1"/>
</dbReference>
<dbReference type="Pfam" id="PF00621">
    <property type="entry name" value="RhoGEF"/>
    <property type="match status" value="1"/>
</dbReference>
<dbReference type="STRING" id="1036611.A0A1L9P939"/>
<feature type="coiled-coil region" evidence="1">
    <location>
        <begin position="497"/>
        <end position="524"/>
    </location>
</feature>
<proteinExistence type="predicted"/>
<keyword evidence="5" id="KW-1185">Reference proteome</keyword>
<sequence>MDPLSISASVAGLTASCVQTAKALHDLKDKFDNANLTISAICTETTLISASMTHIQSHLLRDPKSVSDKLHSQPSLESTLDQALTGCYLVFDVLQSEVSKLTESALPETSIDLRFTAKVRYMWSESTMKDILNQMRGLQTALTLLLQLLGVDTIAELKQMMDQNMTILGEVAQHTSRISSSANKAPRAPRSIYDMSFKTFSISDGGSSLYSSKLFEFDDEVVNSAVYRQTLAKAYARERTNQENTKAGEVSEGANGQTTSGASTPIPAKLANGEDEGKRTTASLSMFTTDPLKEFLHSGDNVAWGDWWALKPEDLAPVPNNEVNRQNVLHEIVTTEESFLRSTQVMYYLYYHRLALHPTTIVSSGSNQEFAEKYFGFHERFYRLHKTFLYDPLVERQKAEGPWVSNYADIFREWLLEATPIYLKFSALYPRLHSAVQTEASDASFATFLTQSMDHKASVRLAWSTYMKAPITRIQRYTLLLRVVLRSSDPDNERHGYDATEEAINDIRELVQKCETEIAKAENNVRVNRLSAQLGPTLSNNVISLSPDTSILFDEFLGQRKRGLSRDSLFRLVVIASPHILPRLLVLYPLPQSKHSTDGAGSYGLAKQVSRDYKALPVTFS</sequence>
<dbReference type="PANTHER" id="PTHR46572">
    <property type="entry name" value="RHO1 GDP-GTP EXCHANGE PROTEIN 1-RELATED"/>
    <property type="match status" value="1"/>
</dbReference>
<dbReference type="OrthoDB" id="5365701at2759"/>
<dbReference type="AlphaFoldDB" id="A0A1L9P939"/>
<gene>
    <name evidence="4" type="ORF">ASPVEDRAFT_79716</name>
</gene>
<feature type="region of interest" description="Disordered" evidence="2">
    <location>
        <begin position="239"/>
        <end position="275"/>
    </location>
</feature>
<reference evidence="5" key="1">
    <citation type="journal article" date="2017" name="Genome Biol.">
        <title>Comparative genomics reveals high biological diversity and specific adaptations in the industrially and medically important fungal genus Aspergillus.</title>
        <authorList>
            <person name="de Vries R.P."/>
            <person name="Riley R."/>
            <person name="Wiebenga A."/>
            <person name="Aguilar-Osorio G."/>
            <person name="Amillis S."/>
            <person name="Uchima C.A."/>
            <person name="Anderluh G."/>
            <person name="Asadollahi M."/>
            <person name="Askin M."/>
            <person name="Barry K."/>
            <person name="Battaglia E."/>
            <person name="Bayram O."/>
            <person name="Benocci T."/>
            <person name="Braus-Stromeyer S.A."/>
            <person name="Caldana C."/>
            <person name="Canovas D."/>
            <person name="Cerqueira G.C."/>
            <person name="Chen F."/>
            <person name="Chen W."/>
            <person name="Choi C."/>
            <person name="Clum A."/>
            <person name="Dos Santos R.A."/>
            <person name="Damasio A.R."/>
            <person name="Diallinas G."/>
            <person name="Emri T."/>
            <person name="Fekete E."/>
            <person name="Flipphi M."/>
            <person name="Freyberg S."/>
            <person name="Gallo A."/>
            <person name="Gournas C."/>
            <person name="Habgood R."/>
            <person name="Hainaut M."/>
            <person name="Harispe M.L."/>
            <person name="Henrissat B."/>
            <person name="Hilden K.S."/>
            <person name="Hope R."/>
            <person name="Hossain A."/>
            <person name="Karabika E."/>
            <person name="Karaffa L."/>
            <person name="Karanyi Z."/>
            <person name="Krasevec N."/>
            <person name="Kuo A."/>
            <person name="Kusch H."/>
            <person name="LaButti K."/>
            <person name="Lagendijk E.L."/>
            <person name="Lapidus A."/>
            <person name="Levasseur A."/>
            <person name="Lindquist E."/>
            <person name="Lipzen A."/>
            <person name="Logrieco A.F."/>
            <person name="MacCabe A."/>
            <person name="Maekelae M.R."/>
            <person name="Malavazi I."/>
            <person name="Melin P."/>
            <person name="Meyer V."/>
            <person name="Mielnichuk N."/>
            <person name="Miskei M."/>
            <person name="Molnar A.P."/>
            <person name="Mule G."/>
            <person name="Ngan C.Y."/>
            <person name="Orejas M."/>
            <person name="Orosz E."/>
            <person name="Ouedraogo J.P."/>
            <person name="Overkamp K.M."/>
            <person name="Park H.-S."/>
            <person name="Perrone G."/>
            <person name="Piumi F."/>
            <person name="Punt P.J."/>
            <person name="Ram A.F."/>
            <person name="Ramon A."/>
            <person name="Rauscher S."/>
            <person name="Record E."/>
            <person name="Riano-Pachon D.M."/>
            <person name="Robert V."/>
            <person name="Roehrig J."/>
            <person name="Ruller R."/>
            <person name="Salamov A."/>
            <person name="Salih N.S."/>
            <person name="Samson R.A."/>
            <person name="Sandor E."/>
            <person name="Sanguinetti M."/>
            <person name="Schuetze T."/>
            <person name="Sepcic K."/>
            <person name="Shelest E."/>
            <person name="Sherlock G."/>
            <person name="Sophianopoulou V."/>
            <person name="Squina F.M."/>
            <person name="Sun H."/>
            <person name="Susca A."/>
            <person name="Todd R.B."/>
            <person name="Tsang A."/>
            <person name="Unkles S.E."/>
            <person name="van de Wiele N."/>
            <person name="van Rossen-Uffink D."/>
            <person name="Oliveira J.V."/>
            <person name="Vesth T.C."/>
            <person name="Visser J."/>
            <person name="Yu J.-H."/>
            <person name="Zhou M."/>
            <person name="Andersen M.R."/>
            <person name="Archer D.B."/>
            <person name="Baker S.E."/>
            <person name="Benoit I."/>
            <person name="Brakhage A.A."/>
            <person name="Braus G.H."/>
            <person name="Fischer R."/>
            <person name="Frisvad J.C."/>
            <person name="Goldman G.H."/>
            <person name="Houbraken J."/>
            <person name="Oakley B."/>
            <person name="Pocsi I."/>
            <person name="Scazzocchio C."/>
            <person name="Seiboth B."/>
            <person name="vanKuyk P.A."/>
            <person name="Wortman J."/>
            <person name="Dyer P.S."/>
            <person name="Grigoriev I.V."/>
        </authorList>
    </citation>
    <scope>NUCLEOTIDE SEQUENCE [LARGE SCALE GENOMIC DNA]</scope>
    <source>
        <strain evidence="5">CBS 583.65</strain>
    </source>
</reference>
<name>A0A1L9P939_ASPVE</name>
<dbReference type="SUPFAM" id="SSF48065">
    <property type="entry name" value="DBL homology domain (DH-domain)"/>
    <property type="match status" value="1"/>
</dbReference>
<dbReference type="InterPro" id="IPR000219">
    <property type="entry name" value="DH_dom"/>
</dbReference>
<evidence type="ECO:0000256" key="2">
    <source>
        <dbReference type="SAM" id="MobiDB-lite"/>
    </source>
</evidence>
<protein>
    <recommendedName>
        <fullName evidence="3">DH domain-containing protein</fullName>
    </recommendedName>
</protein>
<evidence type="ECO:0000256" key="1">
    <source>
        <dbReference type="SAM" id="Coils"/>
    </source>
</evidence>
<dbReference type="InterPro" id="IPR035899">
    <property type="entry name" value="DBL_dom_sf"/>
</dbReference>
<feature type="compositionally biased region" description="Polar residues" evidence="2">
    <location>
        <begin position="254"/>
        <end position="263"/>
    </location>
</feature>
<dbReference type="VEuPathDB" id="FungiDB:ASPVEDRAFT_79716"/>
<evidence type="ECO:0000259" key="3">
    <source>
        <dbReference type="PROSITE" id="PS50010"/>
    </source>
</evidence>
<dbReference type="GeneID" id="63732256"/>
<dbReference type="RefSeq" id="XP_040663813.1">
    <property type="nucleotide sequence ID" value="XM_040816745.1"/>
</dbReference>
<dbReference type="Proteomes" id="UP000184073">
    <property type="component" value="Unassembled WGS sequence"/>
</dbReference>
<dbReference type="PANTHER" id="PTHR46572:SF1">
    <property type="entry name" value="RHO1 GUANINE NUCLEOTIDE EXCHANGE FACTOR TUS1"/>
    <property type="match status" value="1"/>
</dbReference>
<dbReference type="GO" id="GO:0005085">
    <property type="term" value="F:guanyl-nucleotide exchange factor activity"/>
    <property type="evidence" value="ECO:0007669"/>
    <property type="project" value="InterPro"/>
</dbReference>
<dbReference type="EMBL" id="KV878126">
    <property type="protein sequence ID" value="OJI98050.1"/>
    <property type="molecule type" value="Genomic_DNA"/>
</dbReference>
<evidence type="ECO:0000313" key="5">
    <source>
        <dbReference type="Proteomes" id="UP000184073"/>
    </source>
</evidence>
<dbReference type="InterPro" id="IPR052233">
    <property type="entry name" value="Rho-type_GEFs"/>
</dbReference>
<keyword evidence="1" id="KW-0175">Coiled coil</keyword>